<organism evidence="3 4">
    <name type="scientific">Virgisporangium ochraceum</name>
    <dbReference type="NCBI Taxonomy" id="65505"/>
    <lineage>
        <taxon>Bacteria</taxon>
        <taxon>Bacillati</taxon>
        <taxon>Actinomycetota</taxon>
        <taxon>Actinomycetes</taxon>
        <taxon>Micromonosporales</taxon>
        <taxon>Micromonosporaceae</taxon>
        <taxon>Virgisporangium</taxon>
    </lineage>
</organism>
<dbReference type="Gene3D" id="3.10.105.10">
    <property type="entry name" value="Dipeptide-binding Protein, Domain 3"/>
    <property type="match status" value="1"/>
</dbReference>
<protein>
    <recommendedName>
        <fullName evidence="2">Solute-binding protein family 5 domain-containing protein</fullName>
    </recommendedName>
</protein>
<dbReference type="Proteomes" id="UP000635606">
    <property type="component" value="Unassembled WGS sequence"/>
</dbReference>
<evidence type="ECO:0000313" key="3">
    <source>
        <dbReference type="EMBL" id="GIJ73720.1"/>
    </source>
</evidence>
<dbReference type="CDD" id="cd08501">
    <property type="entry name" value="PBP2_Lpqw"/>
    <property type="match status" value="1"/>
</dbReference>
<dbReference type="GO" id="GO:0015833">
    <property type="term" value="P:peptide transport"/>
    <property type="evidence" value="ECO:0007669"/>
    <property type="project" value="TreeGrafter"/>
</dbReference>
<dbReference type="Pfam" id="PF00496">
    <property type="entry name" value="SBP_bac_5"/>
    <property type="match status" value="1"/>
</dbReference>
<gene>
    <name evidence="3" type="ORF">Voc01_086370</name>
</gene>
<dbReference type="InterPro" id="IPR039424">
    <property type="entry name" value="SBP_5"/>
</dbReference>
<evidence type="ECO:0000259" key="2">
    <source>
        <dbReference type="Pfam" id="PF00496"/>
    </source>
</evidence>
<evidence type="ECO:0000313" key="4">
    <source>
        <dbReference type="Proteomes" id="UP000635606"/>
    </source>
</evidence>
<keyword evidence="4" id="KW-1185">Reference proteome</keyword>
<evidence type="ECO:0000256" key="1">
    <source>
        <dbReference type="SAM" id="SignalP"/>
    </source>
</evidence>
<reference evidence="3" key="1">
    <citation type="submission" date="2021-01" db="EMBL/GenBank/DDBJ databases">
        <title>Whole genome shotgun sequence of Virgisporangium ochraceum NBRC 16418.</title>
        <authorList>
            <person name="Komaki H."/>
            <person name="Tamura T."/>
        </authorList>
    </citation>
    <scope>NUCLEOTIDE SEQUENCE</scope>
    <source>
        <strain evidence="3">NBRC 16418</strain>
    </source>
</reference>
<dbReference type="PANTHER" id="PTHR30290">
    <property type="entry name" value="PERIPLASMIC BINDING COMPONENT OF ABC TRANSPORTER"/>
    <property type="match status" value="1"/>
</dbReference>
<sequence length="568" mass="61509">MNRRALLSGVVALTLVGATAACSGGDGSGGSSNQPPAKAGVNDITVVARDQVKKGGQLVWPVSDIPATFNNLHLDGNLADVADIMEAMMPQVFLTDAAGTPIWNKDYLVEEPKLETSPKQKITYKLNDKAKWNDGTPITWADFEAQWKALNGKDKAFSINSSTGYELVESVTRGASDSEVVVTYAENYADWEDTFVPLYPKSTNSSAEVFNTGWNEKAGGPTAGPFKFGAIDKTAKTVTIERDPAWWGNEAKLDKIIFKGIEDNATADAVDNGEADFFEIASNVNSYNRAQQMLGKIDLKRAGAPNWRHITINGSKPHLGDAKVRQALSMAINRETIAKALLGPLGQEPKVLNNRIYMGNHANYKDNSGEIGKYNADKAKQLLDEAGWKVAGAGRAKDGVQLAIDFVIPGNVAQSKAEAELISEMLKQVNVPVTIRTVPVGDLFDTYLTPGQFDMTVFSYIGDAFPVSDSAAIYVTPVKKADGTLDTQSNFSRIGSPENDELFKKAAAELDDAKAADLANQVDAKLWEMVQNIPMYQRPDLWGVKKGLANFGAFAYADVVYEDIGWTS</sequence>
<name>A0A8J4EFH8_9ACTN</name>
<dbReference type="InterPro" id="IPR000914">
    <property type="entry name" value="SBP_5_dom"/>
</dbReference>
<dbReference type="SUPFAM" id="SSF53850">
    <property type="entry name" value="Periplasmic binding protein-like II"/>
    <property type="match status" value="1"/>
</dbReference>
<dbReference type="EMBL" id="BOPH01000124">
    <property type="protein sequence ID" value="GIJ73720.1"/>
    <property type="molecule type" value="Genomic_DNA"/>
</dbReference>
<dbReference type="PANTHER" id="PTHR30290:SF65">
    <property type="entry name" value="MONOACYL PHOSPHATIDYLINOSITOL TETRAMANNOSIDE-BINDING PROTEIN LPQW-RELATED"/>
    <property type="match status" value="1"/>
</dbReference>
<dbReference type="AlphaFoldDB" id="A0A8J4EFH8"/>
<dbReference type="Gene3D" id="3.40.190.10">
    <property type="entry name" value="Periplasmic binding protein-like II"/>
    <property type="match status" value="1"/>
</dbReference>
<dbReference type="PROSITE" id="PS51257">
    <property type="entry name" value="PROKAR_LIPOPROTEIN"/>
    <property type="match status" value="1"/>
</dbReference>
<accession>A0A8J4EFH8</accession>
<proteinExistence type="predicted"/>
<dbReference type="Gene3D" id="3.90.76.10">
    <property type="entry name" value="Dipeptide-binding Protein, Domain 1"/>
    <property type="match status" value="1"/>
</dbReference>
<feature type="domain" description="Solute-binding protein family 5" evidence="2">
    <location>
        <begin position="117"/>
        <end position="476"/>
    </location>
</feature>
<feature type="signal peptide" evidence="1">
    <location>
        <begin position="1"/>
        <end position="20"/>
    </location>
</feature>
<keyword evidence="1" id="KW-0732">Signal</keyword>
<feature type="chain" id="PRO_5035309028" description="Solute-binding protein family 5 domain-containing protein" evidence="1">
    <location>
        <begin position="21"/>
        <end position="568"/>
    </location>
</feature>
<dbReference type="GO" id="GO:1904680">
    <property type="term" value="F:peptide transmembrane transporter activity"/>
    <property type="evidence" value="ECO:0007669"/>
    <property type="project" value="TreeGrafter"/>
</dbReference>
<comment type="caution">
    <text evidence="3">The sequence shown here is derived from an EMBL/GenBank/DDBJ whole genome shotgun (WGS) entry which is preliminary data.</text>
</comment>
<dbReference type="RefSeq" id="WP_203933544.1">
    <property type="nucleotide sequence ID" value="NZ_BOPH01000124.1"/>
</dbReference>